<keyword evidence="4" id="KW-1185">Reference proteome</keyword>
<dbReference type="InterPro" id="IPR024764">
    <property type="entry name" value="TFIIIC_Znf"/>
</dbReference>
<gene>
    <name evidence="3" type="ORF">BDV29DRAFT_190135</name>
</gene>
<name>A0A5N5X3X3_9EURO</name>
<dbReference type="AlphaFoldDB" id="A0A5N5X3X3"/>
<feature type="domain" description="Transcription factor IIIC putative zinc-finger" evidence="2">
    <location>
        <begin position="626"/>
        <end position="718"/>
    </location>
</feature>
<dbReference type="Pfam" id="PF12657">
    <property type="entry name" value="TFIIIC_delta"/>
    <property type="match status" value="1"/>
</dbReference>
<dbReference type="EMBL" id="ML732193">
    <property type="protein sequence ID" value="KAB8075503.1"/>
    <property type="molecule type" value="Genomic_DNA"/>
</dbReference>
<evidence type="ECO:0000313" key="3">
    <source>
        <dbReference type="EMBL" id="KAB8075503.1"/>
    </source>
</evidence>
<dbReference type="Proteomes" id="UP000326565">
    <property type="component" value="Unassembled WGS sequence"/>
</dbReference>
<evidence type="ECO:0000259" key="1">
    <source>
        <dbReference type="Pfam" id="PF12657"/>
    </source>
</evidence>
<dbReference type="GO" id="GO:0000127">
    <property type="term" value="C:transcription factor TFIIIC complex"/>
    <property type="evidence" value="ECO:0007669"/>
    <property type="project" value="InterPro"/>
</dbReference>
<evidence type="ECO:0000313" key="4">
    <source>
        <dbReference type="Proteomes" id="UP000326565"/>
    </source>
</evidence>
<proteinExistence type="predicted"/>
<feature type="domain" description="Transcription factor IIIC 90kDa subunit N-terminal" evidence="1">
    <location>
        <begin position="19"/>
        <end position="515"/>
    </location>
</feature>
<protein>
    <submittedName>
        <fullName evidence="3">Transcription factor IIIC subunit delta N-term-domain-containing protein</fullName>
    </submittedName>
</protein>
<reference evidence="3 4" key="1">
    <citation type="submission" date="2019-04" db="EMBL/GenBank/DDBJ databases">
        <title>Friends and foes A comparative genomics study of 23 Aspergillus species from section Flavi.</title>
        <authorList>
            <consortium name="DOE Joint Genome Institute"/>
            <person name="Kjaerbolling I."/>
            <person name="Vesth T."/>
            <person name="Frisvad J.C."/>
            <person name="Nybo J.L."/>
            <person name="Theobald S."/>
            <person name="Kildgaard S."/>
            <person name="Isbrandt T."/>
            <person name="Kuo A."/>
            <person name="Sato A."/>
            <person name="Lyhne E.K."/>
            <person name="Kogle M.E."/>
            <person name="Wiebenga A."/>
            <person name="Kun R.S."/>
            <person name="Lubbers R.J."/>
            <person name="Makela M.R."/>
            <person name="Barry K."/>
            <person name="Chovatia M."/>
            <person name="Clum A."/>
            <person name="Daum C."/>
            <person name="Haridas S."/>
            <person name="He G."/>
            <person name="LaButti K."/>
            <person name="Lipzen A."/>
            <person name="Mondo S."/>
            <person name="Riley R."/>
            <person name="Salamov A."/>
            <person name="Simmons B.A."/>
            <person name="Magnuson J.K."/>
            <person name="Henrissat B."/>
            <person name="Mortensen U.H."/>
            <person name="Larsen T.O."/>
            <person name="Devries R.P."/>
            <person name="Grigoriev I.V."/>
            <person name="Machida M."/>
            <person name="Baker S.E."/>
            <person name="Andersen M.R."/>
        </authorList>
    </citation>
    <scope>NUCLEOTIDE SEQUENCE [LARGE SCALE GENOMIC DNA]</scope>
    <source>
        <strain evidence="3 4">CBS 151.66</strain>
    </source>
</reference>
<dbReference type="OrthoDB" id="6021743at2759"/>
<dbReference type="PANTHER" id="PTHR15496">
    <property type="entry name" value="GENERAL TRANSCRIPTION FACTOR 3C POLYPEPTIDE 4 FAMILY"/>
    <property type="match status" value="1"/>
</dbReference>
<sequence>MLGPVELQLFPSCYNCISWSADGEIAVAAGEYVQLLTPKQTTEKGGNGTASQAPSKNWNVTRFRANVFTNKEWETIWPQKRANFSIGPEQSLSTVVGLAWSPPGLAKYRRCILAVLTSNLLLSFYDISPQGRWTRVAIVNDCLNPYFSSLVEDEELRRRKFNIRAFTWCPPFRVPTTEEPATGYTVPGPESRWGMQFLTVINDDNDVIILEARRSRLESAFSLYSFDVLSRNSINDSAGHYQGVQPGSIFYSAIKQRSKASAMSSGPWIYQPTRDSMGVCSAIGNLAIILGTKIKTIRYVINLMSPEEQTDAAVRYKALCDSEESTALYGERLDSYNLTGPLRWLSTDEPSEIGLAAGSFAGMVVLCSSSAAYQGEETAAGQVQVQELPFYENTGSELEDDVVRHWPQTSAMTVSLDEVSGTPTLHLGTVGGYTATMTLPNIQDSDGLSAAPWKKPLDNVREQFDIARDLGGFAIARIWGLASYSGLVVAAITVHPGDTIEYRTSAEERTTLVFSHTNAQLAESEELVFPQLMPDRSPDVLRKRREAILGYILFIEDGDYSRLPLSQKLLYAAACCTIVDSQNDKLLSQARKALEWLESVSDADLFDETRKCSTPGSTIDAKSAKQLQGSSQQIFEQCAICDAGISWYSAAEAQCATGHLFVRCGMTFLAIQEPGISKFCSRCGREYLSEDLVHDELLNTCRILSDAFDTCIYCSGKFQA</sequence>
<dbReference type="InterPro" id="IPR024761">
    <property type="entry name" value="TFIIIC_delta_N"/>
</dbReference>
<dbReference type="InterPro" id="IPR044230">
    <property type="entry name" value="GTF3C4"/>
</dbReference>
<accession>A0A5N5X3X3</accession>
<dbReference type="PANTHER" id="PTHR15496:SF2">
    <property type="entry name" value="GENERAL TRANSCRIPTION FACTOR 3C POLYPEPTIDE 4"/>
    <property type="match status" value="1"/>
</dbReference>
<organism evidence="3 4">
    <name type="scientific">Aspergillus leporis</name>
    <dbReference type="NCBI Taxonomy" id="41062"/>
    <lineage>
        <taxon>Eukaryota</taxon>
        <taxon>Fungi</taxon>
        <taxon>Dikarya</taxon>
        <taxon>Ascomycota</taxon>
        <taxon>Pezizomycotina</taxon>
        <taxon>Eurotiomycetes</taxon>
        <taxon>Eurotiomycetidae</taxon>
        <taxon>Eurotiales</taxon>
        <taxon>Aspergillaceae</taxon>
        <taxon>Aspergillus</taxon>
        <taxon>Aspergillus subgen. Circumdati</taxon>
    </lineage>
</organism>
<evidence type="ECO:0000259" key="2">
    <source>
        <dbReference type="Pfam" id="PF12660"/>
    </source>
</evidence>
<dbReference type="GO" id="GO:0004402">
    <property type="term" value="F:histone acetyltransferase activity"/>
    <property type="evidence" value="ECO:0007669"/>
    <property type="project" value="InterPro"/>
</dbReference>
<dbReference type="Pfam" id="PF12660">
    <property type="entry name" value="zf-TFIIIC"/>
    <property type="match status" value="1"/>
</dbReference>
<dbReference type="GO" id="GO:0006384">
    <property type="term" value="P:transcription initiation at RNA polymerase III promoter"/>
    <property type="evidence" value="ECO:0007669"/>
    <property type="project" value="InterPro"/>
</dbReference>